<organism evidence="1 2">
    <name type="scientific">Catharanthus roseus</name>
    <name type="common">Madagascar periwinkle</name>
    <name type="synonym">Vinca rosea</name>
    <dbReference type="NCBI Taxonomy" id="4058"/>
    <lineage>
        <taxon>Eukaryota</taxon>
        <taxon>Viridiplantae</taxon>
        <taxon>Streptophyta</taxon>
        <taxon>Embryophyta</taxon>
        <taxon>Tracheophyta</taxon>
        <taxon>Spermatophyta</taxon>
        <taxon>Magnoliopsida</taxon>
        <taxon>eudicotyledons</taxon>
        <taxon>Gunneridae</taxon>
        <taxon>Pentapetalae</taxon>
        <taxon>asterids</taxon>
        <taxon>lamiids</taxon>
        <taxon>Gentianales</taxon>
        <taxon>Apocynaceae</taxon>
        <taxon>Rauvolfioideae</taxon>
        <taxon>Vinceae</taxon>
        <taxon>Catharanthinae</taxon>
        <taxon>Catharanthus</taxon>
    </lineage>
</organism>
<reference evidence="2" key="1">
    <citation type="journal article" date="2023" name="Nat. Plants">
        <title>Single-cell RNA sequencing provides a high-resolution roadmap for understanding the multicellular compartmentation of specialized metabolism.</title>
        <authorList>
            <person name="Sun S."/>
            <person name="Shen X."/>
            <person name="Li Y."/>
            <person name="Li Y."/>
            <person name="Wang S."/>
            <person name="Li R."/>
            <person name="Zhang H."/>
            <person name="Shen G."/>
            <person name="Guo B."/>
            <person name="Wei J."/>
            <person name="Xu J."/>
            <person name="St-Pierre B."/>
            <person name="Chen S."/>
            <person name="Sun C."/>
        </authorList>
    </citation>
    <scope>NUCLEOTIDE SEQUENCE [LARGE SCALE GENOMIC DNA]</scope>
</reference>
<name>A0ACC0B4L9_CATRO</name>
<comment type="caution">
    <text evidence="1">The sequence shown here is derived from an EMBL/GenBank/DDBJ whole genome shotgun (WGS) entry which is preliminary data.</text>
</comment>
<keyword evidence="2" id="KW-1185">Reference proteome</keyword>
<gene>
    <name evidence="1" type="ORF">M9H77_17445</name>
</gene>
<sequence>MFITEHKICHNLITTISITDHVLPILNERINESRESVGIRECEHGVGSITKDKLLRPRLRLLPLPLPLGPRRSLPLPPEPEPDPDPELEPEPELLDFCIFL</sequence>
<protein>
    <submittedName>
        <fullName evidence="1">Uncharacterized protein</fullName>
    </submittedName>
</protein>
<accession>A0ACC0B4L9</accession>
<evidence type="ECO:0000313" key="1">
    <source>
        <dbReference type="EMBL" id="KAI5667592.1"/>
    </source>
</evidence>
<dbReference type="Proteomes" id="UP001060085">
    <property type="component" value="Linkage Group LG04"/>
</dbReference>
<proteinExistence type="predicted"/>
<evidence type="ECO:0000313" key="2">
    <source>
        <dbReference type="Proteomes" id="UP001060085"/>
    </source>
</evidence>
<dbReference type="EMBL" id="CM044704">
    <property type="protein sequence ID" value="KAI5667592.1"/>
    <property type="molecule type" value="Genomic_DNA"/>
</dbReference>